<dbReference type="EMBL" id="GBRH01277173">
    <property type="protein sequence ID" value="JAD20722.1"/>
    <property type="molecule type" value="Transcribed_RNA"/>
</dbReference>
<evidence type="ECO:0000313" key="1">
    <source>
        <dbReference type="EMBL" id="JAD20722.1"/>
    </source>
</evidence>
<proteinExistence type="predicted"/>
<dbReference type="AlphaFoldDB" id="A0A0A8YB91"/>
<accession>A0A0A8YB91</accession>
<sequence>MWCRRQRHVQETDRERKRRARFC</sequence>
<organism evidence="1">
    <name type="scientific">Arundo donax</name>
    <name type="common">Giant reed</name>
    <name type="synonym">Donax arundinaceus</name>
    <dbReference type="NCBI Taxonomy" id="35708"/>
    <lineage>
        <taxon>Eukaryota</taxon>
        <taxon>Viridiplantae</taxon>
        <taxon>Streptophyta</taxon>
        <taxon>Embryophyta</taxon>
        <taxon>Tracheophyta</taxon>
        <taxon>Spermatophyta</taxon>
        <taxon>Magnoliopsida</taxon>
        <taxon>Liliopsida</taxon>
        <taxon>Poales</taxon>
        <taxon>Poaceae</taxon>
        <taxon>PACMAD clade</taxon>
        <taxon>Arundinoideae</taxon>
        <taxon>Arundineae</taxon>
        <taxon>Arundo</taxon>
    </lineage>
</organism>
<protein>
    <submittedName>
        <fullName evidence="1">Uncharacterized protein</fullName>
    </submittedName>
</protein>
<reference evidence="1" key="2">
    <citation type="journal article" date="2015" name="Data Brief">
        <title>Shoot transcriptome of the giant reed, Arundo donax.</title>
        <authorList>
            <person name="Barrero R.A."/>
            <person name="Guerrero F.D."/>
            <person name="Moolhuijzen P."/>
            <person name="Goolsby J.A."/>
            <person name="Tidwell J."/>
            <person name="Bellgard S.E."/>
            <person name="Bellgard M.I."/>
        </authorList>
    </citation>
    <scope>NUCLEOTIDE SEQUENCE</scope>
    <source>
        <tissue evidence="1">Shoot tissue taken approximately 20 cm above the soil surface</tissue>
    </source>
</reference>
<reference evidence="1" key="1">
    <citation type="submission" date="2014-09" db="EMBL/GenBank/DDBJ databases">
        <authorList>
            <person name="Magalhaes I.L.F."/>
            <person name="Oliveira U."/>
            <person name="Santos F.R."/>
            <person name="Vidigal T.H.D.A."/>
            <person name="Brescovit A.D."/>
            <person name="Santos A.J."/>
        </authorList>
    </citation>
    <scope>NUCLEOTIDE SEQUENCE</scope>
    <source>
        <tissue evidence="1">Shoot tissue taken approximately 20 cm above the soil surface</tissue>
    </source>
</reference>
<name>A0A0A8YB91_ARUDO</name>